<evidence type="ECO:0000256" key="2">
    <source>
        <dbReference type="ARBA" id="ARBA00022448"/>
    </source>
</evidence>
<feature type="domain" description="Na+/H+ antiporter NhaC-like C-terminal" evidence="10">
    <location>
        <begin position="138"/>
        <end position="432"/>
    </location>
</feature>
<feature type="transmembrane region" description="Helical" evidence="9">
    <location>
        <begin position="112"/>
        <end position="135"/>
    </location>
</feature>
<proteinExistence type="inferred from homology"/>
<comment type="similarity">
    <text evidence="8">Belongs to the NhaC Na(+)/H(+) (TC 2.A.35) antiporter family.</text>
</comment>
<evidence type="ECO:0000256" key="1">
    <source>
        <dbReference type="ARBA" id="ARBA00004651"/>
    </source>
</evidence>
<feature type="transmembrane region" description="Helical" evidence="9">
    <location>
        <begin position="415"/>
        <end position="435"/>
    </location>
</feature>
<dbReference type="InterPro" id="IPR004770">
    <property type="entry name" value="Na/H_antiport_NhaC"/>
</dbReference>
<protein>
    <submittedName>
        <fullName evidence="11">Na+/H+ antiporter NhaC</fullName>
    </submittedName>
</protein>
<evidence type="ECO:0000313" key="11">
    <source>
        <dbReference type="EMBL" id="OWZ85065.1"/>
    </source>
</evidence>
<keyword evidence="4" id="KW-1003">Cell membrane</keyword>
<evidence type="ECO:0000256" key="7">
    <source>
        <dbReference type="ARBA" id="ARBA00023136"/>
    </source>
</evidence>
<dbReference type="InterPro" id="IPR018461">
    <property type="entry name" value="Na/H_Antiport_NhaC-like_C"/>
</dbReference>
<evidence type="ECO:0000259" key="10">
    <source>
        <dbReference type="Pfam" id="PF03553"/>
    </source>
</evidence>
<evidence type="ECO:0000256" key="4">
    <source>
        <dbReference type="ARBA" id="ARBA00022475"/>
    </source>
</evidence>
<name>A0A226C1K8_9FIRM</name>
<organism evidence="11 12">
    <name type="scientific">Natranaerobius trueperi</name>
    <dbReference type="NCBI Taxonomy" id="759412"/>
    <lineage>
        <taxon>Bacteria</taxon>
        <taxon>Bacillati</taxon>
        <taxon>Bacillota</taxon>
        <taxon>Clostridia</taxon>
        <taxon>Natranaerobiales</taxon>
        <taxon>Natranaerobiaceae</taxon>
        <taxon>Natranaerobius</taxon>
    </lineage>
</organism>
<feature type="transmembrane region" description="Helical" evidence="9">
    <location>
        <begin position="12"/>
        <end position="32"/>
    </location>
</feature>
<dbReference type="EMBL" id="NIQC01000001">
    <property type="protein sequence ID" value="OWZ85065.1"/>
    <property type="molecule type" value="Genomic_DNA"/>
</dbReference>
<keyword evidence="5 9" id="KW-0812">Transmembrane</keyword>
<feature type="transmembrane region" description="Helical" evidence="9">
    <location>
        <begin position="291"/>
        <end position="308"/>
    </location>
</feature>
<dbReference type="NCBIfam" id="TIGR00931">
    <property type="entry name" value="antiport_nhaC"/>
    <property type="match status" value="1"/>
</dbReference>
<dbReference type="GO" id="GO:0015297">
    <property type="term" value="F:antiporter activity"/>
    <property type="evidence" value="ECO:0007669"/>
    <property type="project" value="UniProtKB-KW"/>
</dbReference>
<evidence type="ECO:0000313" key="12">
    <source>
        <dbReference type="Proteomes" id="UP000214588"/>
    </source>
</evidence>
<feature type="transmembrane region" description="Helical" evidence="9">
    <location>
        <begin position="238"/>
        <end position="258"/>
    </location>
</feature>
<dbReference type="GO" id="GO:0005886">
    <property type="term" value="C:plasma membrane"/>
    <property type="evidence" value="ECO:0007669"/>
    <property type="project" value="UniProtKB-SubCell"/>
</dbReference>
<dbReference type="InterPro" id="IPR052180">
    <property type="entry name" value="NhaC_Na-H+_Antiporter"/>
</dbReference>
<dbReference type="PANTHER" id="PTHR33451:SF3">
    <property type="entry name" value="MALATE-2H(+)_NA(+)-LACTATE ANTIPORTER"/>
    <property type="match status" value="1"/>
</dbReference>
<feature type="transmembrane region" description="Helical" evidence="9">
    <location>
        <begin position="175"/>
        <end position="193"/>
    </location>
</feature>
<keyword evidence="3" id="KW-0050">Antiport</keyword>
<keyword evidence="12" id="KW-1185">Reference proteome</keyword>
<comment type="caution">
    <text evidence="11">The sequence shown here is derived from an EMBL/GenBank/DDBJ whole genome shotgun (WGS) entry which is preliminary data.</text>
</comment>
<evidence type="ECO:0000256" key="9">
    <source>
        <dbReference type="SAM" id="Phobius"/>
    </source>
</evidence>
<gene>
    <name evidence="11" type="primary">nhaC</name>
    <name evidence="11" type="ORF">CDO51_01245</name>
</gene>
<feature type="transmembrane region" description="Helical" evidence="9">
    <location>
        <begin position="86"/>
        <end position="106"/>
    </location>
</feature>
<evidence type="ECO:0000256" key="8">
    <source>
        <dbReference type="ARBA" id="ARBA00038435"/>
    </source>
</evidence>
<dbReference type="PANTHER" id="PTHR33451">
    <property type="entry name" value="MALATE-2H(+)/NA(+)-LACTATE ANTIPORTER"/>
    <property type="match status" value="1"/>
</dbReference>
<feature type="transmembrane region" description="Helical" evidence="9">
    <location>
        <begin position="213"/>
        <end position="231"/>
    </location>
</feature>
<keyword evidence="2" id="KW-0813">Transport</keyword>
<evidence type="ECO:0000256" key="6">
    <source>
        <dbReference type="ARBA" id="ARBA00022989"/>
    </source>
</evidence>
<reference evidence="11 12" key="1">
    <citation type="submission" date="2017-06" db="EMBL/GenBank/DDBJ databases">
        <title>Draft Genome Sequence of Natranaerobius trueperi halophilic, alkalithermophilic bacteria from soda lakes.</title>
        <authorList>
            <person name="Zhao B."/>
        </authorList>
    </citation>
    <scope>NUCLEOTIDE SEQUENCE [LARGE SCALE GENOMIC DNA]</scope>
    <source>
        <strain evidence="11 12">DSM 18760</strain>
    </source>
</reference>
<dbReference type="AlphaFoldDB" id="A0A226C1K8"/>
<evidence type="ECO:0000256" key="3">
    <source>
        <dbReference type="ARBA" id="ARBA00022449"/>
    </source>
</evidence>
<sequence>MSISIGVYEADPHVPMLLGTLIAALVAAKIGFNWDEIQNGMIEGITFALQAVIILAIIGVLIGVWILGGIVPTIIYYGLEILSPSIFLFATVIITSITALATGTSWGTIGTMGIALMGIGVGFGIPAPMAAGAIISGSYFGDKLSPLSDTTNLAPAVSGTDIFTHIKHMFITTSISYVIVLGIFLFLGFQFNVDGTADLSTIDQIQQGLSRDFTISPILFLAPITVIVAIAKKVPAIPGITLGIILGMFLTVIFQPGINFGDILHAGYDGYVSETGVEEIDELLTTGGLTGMMYSISLAIIAMMFGGITEKTGQLKAIVNFILSKVKSEAGLMTTTAATGIFSNLVMPEQYISVVVPGRMYAPAYKEKNLHPKQLSRTLEAAGTLTAPLVPWNTCGVFIYGALGISAFEYLPYAFMNYLTIIIVLLFGVLGISTARLEE</sequence>
<accession>A0A226C1K8</accession>
<dbReference type="Pfam" id="PF03553">
    <property type="entry name" value="Na_H_antiporter"/>
    <property type="match status" value="1"/>
</dbReference>
<comment type="subcellular location">
    <subcellularLocation>
        <location evidence="1">Cell membrane</location>
        <topology evidence="1">Multi-pass membrane protein</topology>
    </subcellularLocation>
</comment>
<dbReference type="Proteomes" id="UP000214588">
    <property type="component" value="Unassembled WGS sequence"/>
</dbReference>
<keyword evidence="6 9" id="KW-1133">Transmembrane helix</keyword>
<feature type="transmembrane region" description="Helical" evidence="9">
    <location>
        <begin position="52"/>
        <end position="79"/>
    </location>
</feature>
<dbReference type="OrthoDB" id="9762978at2"/>
<feature type="transmembrane region" description="Helical" evidence="9">
    <location>
        <begin position="381"/>
        <end position="403"/>
    </location>
</feature>
<keyword evidence="7 9" id="KW-0472">Membrane</keyword>
<evidence type="ECO:0000256" key="5">
    <source>
        <dbReference type="ARBA" id="ARBA00022692"/>
    </source>
</evidence>